<proteinExistence type="predicted"/>
<name>A0ABD6T6X0_9BACI</name>
<accession>A0ABD6T6X0</accession>
<dbReference type="EMBL" id="NUTL01000085">
    <property type="protein sequence ID" value="PHE92586.1"/>
    <property type="molecule type" value="Genomic_DNA"/>
</dbReference>
<sequence>METTVHKVQKIESTFEVSTDRGVFLSKHVIIAYGSFQKPYIPSISQNLSQGVFQIYSSQYQLPKKIPDGPVLVIGGGNFGTLIATELAESQDVTIAISYPFKFLPLKIMNKSIFHWLEKIGLLYAGTNTKRGLCFRKQSDLFLVLT</sequence>
<protein>
    <submittedName>
        <fullName evidence="1">Uncharacterized protein</fullName>
    </submittedName>
</protein>
<comment type="caution">
    <text evidence="1">The sequence shown here is derived from an EMBL/GenBank/DDBJ whole genome shotgun (WGS) entry which is preliminary data.</text>
</comment>
<dbReference type="AlphaFoldDB" id="A0ABD6T6X0"/>
<reference evidence="1 2" key="1">
    <citation type="submission" date="2017-09" db="EMBL/GenBank/DDBJ databases">
        <title>Large-scale bioinformatics analysis of Bacillus genomes uncovers conserved roles of natural products in bacterial physiology.</title>
        <authorList>
            <consortium name="Agbiome Team Llc"/>
            <person name="Bleich R.M."/>
            <person name="Grubbs K.J."/>
            <person name="Santa Maria K.C."/>
            <person name="Allen S.E."/>
            <person name="Farag S."/>
            <person name="Shank E.A."/>
            <person name="Bowers A."/>
        </authorList>
    </citation>
    <scope>NUCLEOTIDE SEQUENCE [LARGE SCALE GENOMIC DNA]</scope>
    <source>
        <strain evidence="1 2">AFS037265</strain>
    </source>
</reference>
<gene>
    <name evidence="1" type="ORF">COF81_19250</name>
</gene>
<dbReference type="InterPro" id="IPR036188">
    <property type="entry name" value="FAD/NAD-bd_sf"/>
</dbReference>
<organism evidence="1 2">
    <name type="scientific">Bacillus pseudomycoides</name>
    <dbReference type="NCBI Taxonomy" id="64104"/>
    <lineage>
        <taxon>Bacteria</taxon>
        <taxon>Bacillati</taxon>
        <taxon>Bacillota</taxon>
        <taxon>Bacilli</taxon>
        <taxon>Bacillales</taxon>
        <taxon>Bacillaceae</taxon>
        <taxon>Bacillus</taxon>
        <taxon>Bacillus cereus group</taxon>
    </lineage>
</organism>
<dbReference type="Proteomes" id="UP000221918">
    <property type="component" value="Unassembled WGS sequence"/>
</dbReference>
<dbReference type="Gene3D" id="3.50.50.60">
    <property type="entry name" value="FAD/NAD(P)-binding domain"/>
    <property type="match status" value="1"/>
</dbReference>
<evidence type="ECO:0000313" key="2">
    <source>
        <dbReference type="Proteomes" id="UP000221918"/>
    </source>
</evidence>
<dbReference type="Pfam" id="PF13738">
    <property type="entry name" value="Pyr_redox_3"/>
    <property type="match status" value="1"/>
</dbReference>
<evidence type="ECO:0000313" key="1">
    <source>
        <dbReference type="EMBL" id="PHE92586.1"/>
    </source>
</evidence>
<dbReference type="SUPFAM" id="SSF51905">
    <property type="entry name" value="FAD/NAD(P)-binding domain"/>
    <property type="match status" value="1"/>
</dbReference>